<keyword evidence="1" id="KW-0560">Oxidoreductase</keyword>
<dbReference type="PANTHER" id="PTHR13847">
    <property type="entry name" value="SARCOSINE DEHYDROGENASE-RELATED"/>
    <property type="match status" value="1"/>
</dbReference>
<evidence type="ECO:0000313" key="3">
    <source>
        <dbReference type="EMBL" id="KGQ19633.1"/>
    </source>
</evidence>
<dbReference type="AlphaFoldDB" id="A0A0A2WIM9"/>
<proteinExistence type="predicted"/>
<dbReference type="PANTHER" id="PTHR13847:SF289">
    <property type="entry name" value="GLYCINE OXIDASE"/>
    <property type="match status" value="1"/>
</dbReference>
<accession>A0A0A2WIM9</accession>
<dbReference type="InterPro" id="IPR036188">
    <property type="entry name" value="FAD/NAD-bd_sf"/>
</dbReference>
<name>A0A0A2WIM9_9GAMM</name>
<gene>
    <name evidence="3" type="ORF">LF41_2571</name>
</gene>
<feature type="domain" description="FAD dependent oxidoreductase" evidence="2">
    <location>
        <begin position="8"/>
        <end position="401"/>
    </location>
</feature>
<dbReference type="Gene3D" id="3.30.9.10">
    <property type="entry name" value="D-Amino Acid Oxidase, subunit A, domain 2"/>
    <property type="match status" value="1"/>
</dbReference>
<dbReference type="GO" id="GO:0016491">
    <property type="term" value="F:oxidoreductase activity"/>
    <property type="evidence" value="ECO:0007669"/>
    <property type="project" value="UniProtKB-KW"/>
</dbReference>
<reference evidence="3 4" key="1">
    <citation type="submission" date="2014-09" db="EMBL/GenBank/DDBJ databases">
        <title>Genome sequences of Lysobacter dokdonensis DS-58.</title>
        <authorList>
            <person name="Kim J.F."/>
            <person name="Kwak M.-J."/>
        </authorList>
    </citation>
    <scope>NUCLEOTIDE SEQUENCE [LARGE SCALE GENOMIC DNA]</scope>
    <source>
        <strain evidence="3 4">DS-58</strain>
    </source>
</reference>
<evidence type="ECO:0000259" key="2">
    <source>
        <dbReference type="Pfam" id="PF01266"/>
    </source>
</evidence>
<evidence type="ECO:0000256" key="1">
    <source>
        <dbReference type="ARBA" id="ARBA00023002"/>
    </source>
</evidence>
<dbReference type="Gene3D" id="3.50.50.60">
    <property type="entry name" value="FAD/NAD(P)-binding domain"/>
    <property type="match status" value="2"/>
</dbReference>
<evidence type="ECO:0000313" key="4">
    <source>
        <dbReference type="Proteomes" id="UP000030518"/>
    </source>
</evidence>
<dbReference type="PATRIC" id="fig|1300345.3.peg.1137"/>
<dbReference type="SUPFAM" id="SSF54373">
    <property type="entry name" value="FAD-linked reductases, C-terminal domain"/>
    <property type="match status" value="1"/>
</dbReference>
<dbReference type="SUPFAM" id="SSF51905">
    <property type="entry name" value="FAD/NAD(P)-binding domain"/>
    <property type="match status" value="1"/>
</dbReference>
<dbReference type="Pfam" id="PF01266">
    <property type="entry name" value="DAO"/>
    <property type="match status" value="1"/>
</dbReference>
<comment type="caution">
    <text evidence="3">The sequence shown here is derived from an EMBL/GenBank/DDBJ whole genome shotgun (WGS) entry which is preliminary data.</text>
</comment>
<keyword evidence="4" id="KW-1185">Reference proteome</keyword>
<dbReference type="InterPro" id="IPR006076">
    <property type="entry name" value="FAD-dep_OxRdtase"/>
</dbReference>
<sequence length="420" mass="45666">MQDTRAVDTLVVGGGAVGLCCAIALREAGRDVLLIEASHVGAGASHGNCGTITPSHAGPLAQPGMIQTAMRMMLQPDAPLYIKPRVDPVLWRWLMRFAARCNVRDFEASARAKGALLNDSRVRLGEWIRDLALDCEFVESGEDYVFRDARRMAHDYAEAPLLRDLGVQVDVFEGRDYEAIEPALKPGVAGAIRFAGDAALRPDRYVDELARALRGKGGEILEGVALQAIERDGDAWRARTSTGTVRARHVVFAMGAWSARMADAIGLRGLRGAMQPGKGYSITYDPPARVPKHPLVLRERQVCVTAWPSGYRLGSTMEFSGFDDTLNERRLSALERGAAQYLHEPVGPVVRERWFGWRPMTCDDIPIIGPIPNREGLWLATGHGMMGIGMSTGTGQLVADLVTGRAPAIDPAPYAPSRFA</sequence>
<dbReference type="eggNOG" id="COG0665">
    <property type="taxonomic scope" value="Bacteria"/>
</dbReference>
<protein>
    <submittedName>
        <fullName evidence="3">D-amino acid dehydrogenase small subunit</fullName>
    </submittedName>
</protein>
<dbReference type="RefSeq" id="WP_036167259.1">
    <property type="nucleotide sequence ID" value="NZ_JRKJ01000006.1"/>
</dbReference>
<dbReference type="OrthoDB" id="9805337at2"/>
<dbReference type="STRING" id="1300345.LF41_2571"/>
<organism evidence="3 4">
    <name type="scientific">Lysobacter dokdonensis DS-58</name>
    <dbReference type="NCBI Taxonomy" id="1300345"/>
    <lineage>
        <taxon>Bacteria</taxon>
        <taxon>Pseudomonadati</taxon>
        <taxon>Pseudomonadota</taxon>
        <taxon>Gammaproteobacteria</taxon>
        <taxon>Lysobacterales</taxon>
        <taxon>Lysobacteraceae</taxon>
        <taxon>Noviluteimonas</taxon>
    </lineage>
</organism>
<dbReference type="Proteomes" id="UP000030518">
    <property type="component" value="Unassembled WGS sequence"/>
</dbReference>
<dbReference type="EMBL" id="JRKJ01000006">
    <property type="protein sequence ID" value="KGQ19633.1"/>
    <property type="molecule type" value="Genomic_DNA"/>
</dbReference>
<dbReference type="GO" id="GO:0005737">
    <property type="term" value="C:cytoplasm"/>
    <property type="evidence" value="ECO:0007669"/>
    <property type="project" value="TreeGrafter"/>
</dbReference>